<evidence type="ECO:0008006" key="6">
    <source>
        <dbReference type="Google" id="ProtNLM"/>
    </source>
</evidence>
<sequence>MNNSKKIFFISSIAIITGLLLISCKIKSDNILSYSTNNSFFQLDKECIESYKDESKNNEHIVFITLSNTNNCRPKLYDFLTKNKNKKMNVYFNNVLIQKNIHLGNIHSLDYGFYQNLNNQSNLNLFKSLMNK</sequence>
<evidence type="ECO:0000313" key="3">
    <source>
        <dbReference type="EMBL" id="MDO7857527.1"/>
    </source>
</evidence>
<reference evidence="3" key="2">
    <citation type="submission" date="2023-07" db="EMBL/GenBank/DDBJ databases">
        <authorList>
            <person name="Yang W."/>
            <person name="Chen J."/>
            <person name="Ji P."/>
            <person name="Hu F."/>
        </authorList>
    </citation>
    <scope>NUCLEOTIDE SEQUENCE</scope>
    <source>
        <strain evidence="3">CRE-138-0111</strain>
    </source>
</reference>
<protein>
    <recommendedName>
        <fullName evidence="6">Lipoprotein</fullName>
    </recommendedName>
</protein>
<accession>A0AA42FHI4</accession>
<organism evidence="2 4">
    <name type="scientific">Providencia huashanensis</name>
    <dbReference type="NCBI Taxonomy" id="3037798"/>
    <lineage>
        <taxon>Bacteria</taxon>
        <taxon>Pseudomonadati</taxon>
        <taxon>Pseudomonadota</taxon>
        <taxon>Gammaproteobacteria</taxon>
        <taxon>Enterobacterales</taxon>
        <taxon>Morganellaceae</taxon>
        <taxon>Providencia</taxon>
    </lineage>
</organism>
<dbReference type="PROSITE" id="PS51257">
    <property type="entry name" value="PROKAR_LIPOPROTEIN"/>
    <property type="match status" value="1"/>
</dbReference>
<dbReference type="EMBL" id="JAUQTG010000008">
    <property type="protein sequence ID" value="MDO7857527.1"/>
    <property type="molecule type" value="Genomic_DNA"/>
</dbReference>
<evidence type="ECO:0000256" key="1">
    <source>
        <dbReference type="SAM" id="Phobius"/>
    </source>
</evidence>
<dbReference type="AlphaFoldDB" id="A0AA42FHI4"/>
<keyword evidence="1" id="KW-1133">Transmembrane helix</keyword>
<evidence type="ECO:0000313" key="4">
    <source>
        <dbReference type="Proteomes" id="UP001156701"/>
    </source>
</evidence>
<reference evidence="2" key="1">
    <citation type="submission" date="2023-03" db="EMBL/GenBank/DDBJ databases">
        <title>a new species belonging to Providencia genus.</title>
        <authorList>
            <person name="Yang W."/>
            <person name="Hu F."/>
            <person name="Shen S."/>
            <person name="Ding L."/>
            <person name="Yin D."/>
        </authorList>
    </citation>
    <scope>NUCLEOTIDE SEQUENCE</scope>
    <source>
        <strain evidence="2">CRE-3FA-0001</strain>
    </source>
</reference>
<keyword evidence="5" id="KW-1185">Reference proteome</keyword>
<dbReference type="RefSeq" id="WP_210814129.1">
    <property type="nucleotide sequence ID" value="NZ_JARRYG010000010.1"/>
</dbReference>
<evidence type="ECO:0000313" key="2">
    <source>
        <dbReference type="EMBL" id="MDG4696744.1"/>
    </source>
</evidence>
<gene>
    <name evidence="2" type="ORF">P7V44_10885</name>
    <name evidence="3" type="ORF">Q5E86_14460</name>
</gene>
<name>A0AA42FHI4_9GAMM</name>
<dbReference type="Proteomes" id="UP001176478">
    <property type="component" value="Unassembled WGS sequence"/>
</dbReference>
<evidence type="ECO:0000313" key="5">
    <source>
        <dbReference type="Proteomes" id="UP001176478"/>
    </source>
</evidence>
<proteinExistence type="predicted"/>
<reference evidence="3" key="3">
    <citation type="journal article" date="2024" name="Int. J. Antimicrob. Agents">
        <title>Identification of a novel Providencia species showing multi-drug-resistant in three patients with hospital-acquired infection.</title>
        <authorList>
            <person name="Yang W."/>
            <person name="Chen J."/>
            <person name="Yang F."/>
            <person name="Ji P."/>
            <person name="Shen S."/>
            <person name="Yin D."/>
            <person name="Hu F."/>
        </authorList>
    </citation>
    <scope>NUCLEOTIDE SEQUENCE</scope>
    <source>
        <strain evidence="3">CRE-138-0111</strain>
    </source>
</reference>
<dbReference type="EMBL" id="JARRYG010000010">
    <property type="protein sequence ID" value="MDG4696744.1"/>
    <property type="molecule type" value="Genomic_DNA"/>
</dbReference>
<comment type="caution">
    <text evidence="2">The sequence shown here is derived from an EMBL/GenBank/DDBJ whole genome shotgun (WGS) entry which is preliminary data.</text>
</comment>
<keyword evidence="1" id="KW-0812">Transmembrane</keyword>
<keyword evidence="1" id="KW-0472">Membrane</keyword>
<feature type="transmembrane region" description="Helical" evidence="1">
    <location>
        <begin position="6"/>
        <end position="24"/>
    </location>
</feature>
<dbReference type="Proteomes" id="UP001156701">
    <property type="component" value="Unassembled WGS sequence"/>
</dbReference>